<dbReference type="EMBL" id="KB743167">
    <property type="protein sequence ID" value="EOB00759.1"/>
    <property type="molecule type" value="Genomic_DNA"/>
</dbReference>
<protein>
    <submittedName>
        <fullName evidence="1">Uncharacterized protein</fullName>
    </submittedName>
</protein>
<dbReference type="Proteomes" id="UP000296049">
    <property type="component" value="Unassembled WGS sequence"/>
</dbReference>
<evidence type="ECO:0000313" key="1">
    <source>
        <dbReference type="EMBL" id="EOB00759.1"/>
    </source>
</evidence>
<evidence type="ECO:0000313" key="2">
    <source>
        <dbReference type="Proteomes" id="UP000296049"/>
    </source>
</evidence>
<accession>R0L585</accession>
<organism evidence="1 2">
    <name type="scientific">Anas platyrhynchos</name>
    <name type="common">Mallard</name>
    <name type="synonym">Anas boschas</name>
    <dbReference type="NCBI Taxonomy" id="8839"/>
    <lineage>
        <taxon>Eukaryota</taxon>
        <taxon>Metazoa</taxon>
        <taxon>Chordata</taxon>
        <taxon>Craniata</taxon>
        <taxon>Vertebrata</taxon>
        <taxon>Euteleostomi</taxon>
        <taxon>Archelosauria</taxon>
        <taxon>Archosauria</taxon>
        <taxon>Dinosauria</taxon>
        <taxon>Saurischia</taxon>
        <taxon>Theropoda</taxon>
        <taxon>Coelurosauria</taxon>
        <taxon>Aves</taxon>
        <taxon>Neognathae</taxon>
        <taxon>Galloanserae</taxon>
        <taxon>Anseriformes</taxon>
        <taxon>Anatidae</taxon>
        <taxon>Anatinae</taxon>
        <taxon>Anas</taxon>
    </lineage>
</organism>
<keyword evidence="2" id="KW-1185">Reference proteome</keyword>
<gene>
    <name evidence="1" type="ORF">Anapl_05901</name>
</gene>
<sequence>MQSVVATIPWFLYSCCRLPSEEVVCNSNVGITDVSVALFLSNISVSCECTLRISALTNPQTMKRGEIASFRSACTAVGTPLCRRGKKSRWTQPVPCKSEGPSLPRALAGTALAAAEGWPAASSPLLSAQDPFPAGARGALLLGGQRAEQPPLESTLWAPPGFVKRLPPVNSVASTVSKQLSGKAKARELWPREVLWVCGYFGSFG</sequence>
<dbReference type="AlphaFoldDB" id="R0L585"/>
<proteinExistence type="predicted"/>
<name>R0L585_ANAPL</name>
<reference evidence="2" key="1">
    <citation type="journal article" date="2013" name="Nat. Genet.">
        <title>The duck genome and transcriptome provide insight into an avian influenza virus reservoir species.</title>
        <authorList>
            <person name="Huang Y."/>
            <person name="Li Y."/>
            <person name="Burt D.W."/>
            <person name="Chen H."/>
            <person name="Zhang Y."/>
            <person name="Qian W."/>
            <person name="Kim H."/>
            <person name="Gan S."/>
            <person name="Zhao Y."/>
            <person name="Li J."/>
            <person name="Yi K."/>
            <person name="Feng H."/>
            <person name="Zhu P."/>
            <person name="Li B."/>
            <person name="Liu Q."/>
            <person name="Fairley S."/>
            <person name="Magor K.E."/>
            <person name="Du Z."/>
            <person name="Hu X."/>
            <person name="Goodman L."/>
            <person name="Tafer H."/>
            <person name="Vignal A."/>
            <person name="Lee T."/>
            <person name="Kim K.W."/>
            <person name="Sheng Z."/>
            <person name="An Y."/>
            <person name="Searle S."/>
            <person name="Herrero J."/>
            <person name="Groenen M.A."/>
            <person name="Crooijmans R.P."/>
            <person name="Faraut T."/>
            <person name="Cai Q."/>
            <person name="Webster R.G."/>
            <person name="Aldridge J.R."/>
            <person name="Warren W.C."/>
            <person name="Bartschat S."/>
            <person name="Kehr S."/>
            <person name="Marz M."/>
            <person name="Stadler P.F."/>
            <person name="Smith J."/>
            <person name="Kraus R.H."/>
            <person name="Zhao Y."/>
            <person name="Ren L."/>
            <person name="Fei J."/>
            <person name="Morisson M."/>
            <person name="Kaiser P."/>
            <person name="Griffin D.K."/>
            <person name="Rao M."/>
            <person name="Pitel F."/>
            <person name="Wang J."/>
            <person name="Li N."/>
        </authorList>
    </citation>
    <scope>NUCLEOTIDE SEQUENCE [LARGE SCALE GENOMIC DNA]</scope>
</reference>